<reference evidence="2" key="1">
    <citation type="submission" date="2011-02" db="EMBL/GenBank/DDBJ databases">
        <title>The genome of the leaf-cutting ant Acromyrmex echinatior suggests key adaptations to social evolution and fungus farming.</title>
        <authorList>
            <person name="Nygaard S."/>
            <person name="Zhang G."/>
        </authorList>
    </citation>
    <scope>NUCLEOTIDE SEQUENCE</scope>
</reference>
<dbReference type="EMBL" id="GL888498">
    <property type="protein sequence ID" value="EGI59959.1"/>
    <property type="molecule type" value="Genomic_DNA"/>
</dbReference>
<sequence>MRSGESGDYVDSKSRVDQSTTYRDRLISRNIYRSSPTEGPGEEPINNVVIVIRYLAAASTTVEPDVKMNDGGNDPIYGELVLIATTNRQTDAIPFPGRKRHAKPRVVSSTFYTVLNRIE</sequence>
<feature type="region of interest" description="Disordered" evidence="1">
    <location>
        <begin position="1"/>
        <end position="21"/>
    </location>
</feature>
<dbReference type="InParanoid" id="F4X0G7"/>
<organism evidence="3">
    <name type="scientific">Acromyrmex echinatior</name>
    <name type="common">Panamanian leafcutter ant</name>
    <name type="synonym">Acromyrmex octospinosus echinatior</name>
    <dbReference type="NCBI Taxonomy" id="103372"/>
    <lineage>
        <taxon>Eukaryota</taxon>
        <taxon>Metazoa</taxon>
        <taxon>Ecdysozoa</taxon>
        <taxon>Arthropoda</taxon>
        <taxon>Hexapoda</taxon>
        <taxon>Insecta</taxon>
        <taxon>Pterygota</taxon>
        <taxon>Neoptera</taxon>
        <taxon>Endopterygota</taxon>
        <taxon>Hymenoptera</taxon>
        <taxon>Apocrita</taxon>
        <taxon>Aculeata</taxon>
        <taxon>Formicoidea</taxon>
        <taxon>Formicidae</taxon>
        <taxon>Myrmicinae</taxon>
        <taxon>Acromyrmex</taxon>
    </lineage>
</organism>
<dbReference type="AlphaFoldDB" id="F4X0G7"/>
<proteinExistence type="predicted"/>
<protein>
    <submittedName>
        <fullName evidence="2">Uncharacterized protein</fullName>
    </submittedName>
</protein>
<accession>F4X0G7</accession>
<keyword evidence="3" id="KW-1185">Reference proteome</keyword>
<evidence type="ECO:0000256" key="1">
    <source>
        <dbReference type="SAM" id="MobiDB-lite"/>
    </source>
</evidence>
<evidence type="ECO:0000313" key="2">
    <source>
        <dbReference type="EMBL" id="EGI59959.1"/>
    </source>
</evidence>
<feature type="compositionally biased region" description="Basic and acidic residues" evidence="1">
    <location>
        <begin position="10"/>
        <end position="21"/>
    </location>
</feature>
<gene>
    <name evidence="2" type="ORF">G5I_11746</name>
</gene>
<name>F4X0G7_ACREC</name>
<evidence type="ECO:0000313" key="3">
    <source>
        <dbReference type="Proteomes" id="UP000007755"/>
    </source>
</evidence>
<dbReference type="Proteomes" id="UP000007755">
    <property type="component" value="Unassembled WGS sequence"/>
</dbReference>